<dbReference type="GO" id="GO:0009423">
    <property type="term" value="P:chorismate biosynthetic process"/>
    <property type="evidence" value="ECO:0007669"/>
    <property type="project" value="UniProtKB-UniRule"/>
</dbReference>
<comment type="pathway">
    <text evidence="1 11">Metabolic intermediate biosynthesis; chorismate biosynthesis; chorismate from D-erythrose 4-phosphate and phosphoenolpyruvate: step 5/7.</text>
</comment>
<feature type="binding site" evidence="11">
    <location>
        <position position="18"/>
    </location>
    <ligand>
        <name>Mg(2+)</name>
        <dbReference type="ChEBI" id="CHEBI:18420"/>
    </ligand>
</feature>
<feature type="binding site" evidence="11">
    <location>
        <position position="36"/>
    </location>
    <ligand>
        <name>substrate</name>
    </ligand>
</feature>
<dbReference type="EC" id="2.7.1.71" evidence="3 11"/>
<dbReference type="EMBL" id="MKGN01000022">
    <property type="protein sequence ID" value="PHN16172.1"/>
    <property type="molecule type" value="Genomic_DNA"/>
</dbReference>
<dbReference type="PANTHER" id="PTHR21087">
    <property type="entry name" value="SHIKIMATE KINASE"/>
    <property type="match status" value="1"/>
</dbReference>
<dbReference type="Pfam" id="PF01202">
    <property type="entry name" value="SKI"/>
    <property type="match status" value="1"/>
</dbReference>
<evidence type="ECO:0000256" key="9">
    <source>
        <dbReference type="ARBA" id="ARBA00023141"/>
    </source>
</evidence>
<comment type="subunit">
    <text evidence="11">Monomer.</text>
</comment>
<evidence type="ECO:0000256" key="5">
    <source>
        <dbReference type="ARBA" id="ARBA00022679"/>
    </source>
</evidence>
<keyword evidence="11" id="KW-0479">Metal-binding</keyword>
<dbReference type="PROSITE" id="PS01128">
    <property type="entry name" value="SHIKIMATE_KINASE"/>
    <property type="match status" value="1"/>
</dbReference>
<dbReference type="HAMAP" id="MF_00109">
    <property type="entry name" value="Shikimate_kinase"/>
    <property type="match status" value="1"/>
</dbReference>
<proteinExistence type="inferred from homology"/>
<dbReference type="AlphaFoldDB" id="A0A2G0V6N6"/>
<feature type="binding site" evidence="11">
    <location>
        <position position="119"/>
    </location>
    <ligand>
        <name>ATP</name>
        <dbReference type="ChEBI" id="CHEBI:30616"/>
    </ligand>
</feature>
<evidence type="ECO:0000256" key="6">
    <source>
        <dbReference type="ARBA" id="ARBA00022741"/>
    </source>
</evidence>
<dbReference type="GO" id="GO:0005829">
    <property type="term" value="C:cytosol"/>
    <property type="evidence" value="ECO:0007669"/>
    <property type="project" value="TreeGrafter"/>
</dbReference>
<keyword evidence="8 11" id="KW-0067">ATP-binding</keyword>
<dbReference type="PANTHER" id="PTHR21087:SF16">
    <property type="entry name" value="SHIKIMATE KINASE 1, CHLOROPLASTIC"/>
    <property type="match status" value="1"/>
</dbReference>
<keyword evidence="7 11" id="KW-0418">Kinase</keyword>
<dbReference type="InterPro" id="IPR027417">
    <property type="entry name" value="P-loop_NTPase"/>
</dbReference>
<evidence type="ECO:0000313" key="12">
    <source>
        <dbReference type="EMBL" id="PHN16172.1"/>
    </source>
</evidence>
<dbReference type="OrthoDB" id="9800332at2"/>
<evidence type="ECO:0000313" key="13">
    <source>
        <dbReference type="Proteomes" id="UP000222818"/>
    </source>
</evidence>
<accession>A0A2G0V6N6</accession>
<dbReference type="InterPro" id="IPR023000">
    <property type="entry name" value="Shikimate_kinase_CS"/>
</dbReference>
<keyword evidence="11" id="KW-0460">Magnesium</keyword>
<dbReference type="Gene3D" id="3.40.50.300">
    <property type="entry name" value="P-loop containing nucleotide triphosphate hydrolases"/>
    <property type="match status" value="1"/>
</dbReference>
<comment type="cofactor">
    <cofactor evidence="11">
        <name>Mg(2+)</name>
        <dbReference type="ChEBI" id="CHEBI:18420"/>
    </cofactor>
    <text evidence="11">Binds 1 Mg(2+) ion per subunit.</text>
</comment>
<feature type="binding site" evidence="11">
    <location>
        <position position="60"/>
    </location>
    <ligand>
        <name>substrate</name>
    </ligand>
</feature>
<dbReference type="InterPro" id="IPR031322">
    <property type="entry name" value="Shikimate/glucono_kinase"/>
</dbReference>
<feature type="binding site" evidence="11">
    <location>
        <position position="140"/>
    </location>
    <ligand>
        <name>substrate</name>
    </ligand>
</feature>
<comment type="caution">
    <text evidence="12">The sequence shown here is derived from an EMBL/GenBank/DDBJ whole genome shotgun (WGS) entry which is preliminary data.</text>
</comment>
<protein>
    <recommendedName>
        <fullName evidence="3 11">Shikimate kinase</fullName>
        <shortName evidence="11">SK</shortName>
        <ecNumber evidence="3 11">2.7.1.71</ecNumber>
    </recommendedName>
</protein>
<dbReference type="GO" id="GO:0008652">
    <property type="term" value="P:amino acid biosynthetic process"/>
    <property type="evidence" value="ECO:0007669"/>
    <property type="project" value="UniProtKB-KW"/>
</dbReference>
<dbReference type="UniPathway" id="UPA00053">
    <property type="reaction ID" value="UER00088"/>
</dbReference>
<evidence type="ECO:0000256" key="4">
    <source>
        <dbReference type="ARBA" id="ARBA00022605"/>
    </source>
</evidence>
<reference evidence="12 13" key="1">
    <citation type="journal article" date="2017" name="ISME J.">
        <title>Tremblaya phenacola PPER: an evolutionary beta-gammaproteobacterium collage.</title>
        <authorList>
            <person name="Gil R."/>
            <person name="Vargas-Chavez C."/>
            <person name="Lopez-Madrigal S."/>
            <person name="Santos-Garcia D."/>
            <person name="Latorre A."/>
            <person name="Moya A."/>
        </authorList>
    </citation>
    <scope>NUCLEOTIDE SEQUENCE [LARGE SCALE GENOMIC DNA]</scope>
    <source>
        <strain evidence="12 13">PPER</strain>
    </source>
</reference>
<evidence type="ECO:0000256" key="3">
    <source>
        <dbReference type="ARBA" id="ARBA00012154"/>
    </source>
</evidence>
<comment type="caution">
    <text evidence="11">Lacks conserved residue(s) required for the propagation of feature annotation.</text>
</comment>
<organism evidence="12 13">
    <name type="scientific">Candidatus Tremblayella phenacoccinincola</name>
    <dbReference type="NCBI Taxonomy" id="1010676"/>
    <lineage>
        <taxon>Bacteria</taxon>
        <taxon>Pseudomonadati</taxon>
        <taxon>Pseudomonadota</taxon>
        <taxon>Betaproteobacteria</taxon>
        <taxon>Candidatus Tremblayella</taxon>
    </lineage>
</organism>
<evidence type="ECO:0000256" key="8">
    <source>
        <dbReference type="ARBA" id="ARBA00022840"/>
    </source>
</evidence>
<dbReference type="PRINTS" id="PR01100">
    <property type="entry name" value="SHIKIMTKNASE"/>
</dbReference>
<dbReference type="GO" id="GO:0005524">
    <property type="term" value="F:ATP binding"/>
    <property type="evidence" value="ECO:0007669"/>
    <property type="project" value="UniProtKB-UniRule"/>
</dbReference>
<evidence type="ECO:0000256" key="2">
    <source>
        <dbReference type="ARBA" id="ARBA00006997"/>
    </source>
</evidence>
<evidence type="ECO:0000256" key="7">
    <source>
        <dbReference type="ARBA" id="ARBA00022777"/>
    </source>
</evidence>
<keyword evidence="9 11" id="KW-0057">Aromatic amino acid biosynthesis</keyword>
<comment type="function">
    <text evidence="11">Catalyzes the specific phosphorylation of the 3-hydroxyl group of shikimic acid using ATP as a cosubstrate.</text>
</comment>
<dbReference type="InterPro" id="IPR000623">
    <property type="entry name" value="Shikimate_kinase/TSH1"/>
</dbReference>
<evidence type="ECO:0000256" key="10">
    <source>
        <dbReference type="ARBA" id="ARBA00048567"/>
    </source>
</evidence>
<dbReference type="RefSeq" id="WP_099336956.1">
    <property type="nucleotide sequence ID" value="NZ_MKGN01000022.1"/>
</dbReference>
<sequence length="170" mass="19572">MKELINISLVGLMGSGKTTIGSFLSKQLNILYIDSDITVVTNYNTDIVLIYYIEGEHSFRAKEEILIEPILIKPNSILATGGGSVFHIYVCKFLLESNITLWFKLDVKEQSKRVASNKRPLTLSIRSCLYIILEHILKERHKLYLKVFNIVFNVNIKSYMLILNKVCWLM</sequence>
<evidence type="ECO:0000256" key="1">
    <source>
        <dbReference type="ARBA" id="ARBA00004842"/>
    </source>
</evidence>
<dbReference type="GO" id="GO:0000287">
    <property type="term" value="F:magnesium ion binding"/>
    <property type="evidence" value="ECO:0007669"/>
    <property type="project" value="UniProtKB-UniRule"/>
</dbReference>
<comment type="catalytic activity">
    <reaction evidence="10 11">
        <text>shikimate + ATP = 3-phosphoshikimate + ADP + H(+)</text>
        <dbReference type="Rhea" id="RHEA:13121"/>
        <dbReference type="ChEBI" id="CHEBI:15378"/>
        <dbReference type="ChEBI" id="CHEBI:30616"/>
        <dbReference type="ChEBI" id="CHEBI:36208"/>
        <dbReference type="ChEBI" id="CHEBI:145989"/>
        <dbReference type="ChEBI" id="CHEBI:456216"/>
        <dbReference type="EC" id="2.7.1.71"/>
    </reaction>
</comment>
<dbReference type="SUPFAM" id="SSF52540">
    <property type="entry name" value="P-loop containing nucleoside triphosphate hydrolases"/>
    <property type="match status" value="1"/>
</dbReference>
<dbReference type="Proteomes" id="UP000222818">
    <property type="component" value="Unassembled WGS sequence"/>
</dbReference>
<dbReference type="GO" id="GO:0009073">
    <property type="term" value="P:aromatic amino acid family biosynthetic process"/>
    <property type="evidence" value="ECO:0007669"/>
    <property type="project" value="UniProtKB-KW"/>
</dbReference>
<feature type="binding site" evidence="11">
    <location>
        <position position="82"/>
    </location>
    <ligand>
        <name>substrate</name>
    </ligand>
</feature>
<keyword evidence="5 11" id="KW-0808">Transferase</keyword>
<gene>
    <name evidence="11 12" type="primary">aroK</name>
    <name evidence="12" type="ORF">TPPER_00246</name>
</gene>
<keyword evidence="13" id="KW-1185">Reference proteome</keyword>
<evidence type="ECO:0000256" key="11">
    <source>
        <dbReference type="HAMAP-Rule" id="MF_00109"/>
    </source>
</evidence>
<comment type="similarity">
    <text evidence="2 11">Belongs to the shikimate kinase family.</text>
</comment>
<keyword evidence="11" id="KW-0963">Cytoplasm</keyword>
<comment type="subcellular location">
    <subcellularLocation>
        <location evidence="11">Cytoplasm</location>
    </subcellularLocation>
</comment>
<name>A0A2G0V6N6_9PROT</name>
<dbReference type="GO" id="GO:0004765">
    <property type="term" value="F:shikimate kinase activity"/>
    <property type="evidence" value="ECO:0007669"/>
    <property type="project" value="UniProtKB-UniRule"/>
</dbReference>
<keyword evidence="6 11" id="KW-0547">Nucleotide-binding</keyword>
<feature type="binding site" evidence="11">
    <location>
        <begin position="14"/>
        <end position="19"/>
    </location>
    <ligand>
        <name>ATP</name>
        <dbReference type="ChEBI" id="CHEBI:30616"/>
    </ligand>
</feature>
<keyword evidence="4 11" id="KW-0028">Amino-acid biosynthesis</keyword>